<comment type="similarity">
    <text evidence="1">Belongs to the actin family.</text>
</comment>
<keyword evidence="3" id="KW-1185">Reference proteome</keyword>
<dbReference type="Gene3D" id="3.90.640.10">
    <property type="entry name" value="Actin, Chain A, domain 4"/>
    <property type="match status" value="1"/>
</dbReference>
<dbReference type="SUPFAM" id="SSF53067">
    <property type="entry name" value="Actin-like ATPase domain"/>
    <property type="match status" value="2"/>
</dbReference>
<name>A0A9Q0LMF9_ANAIG</name>
<dbReference type="Proteomes" id="UP001149090">
    <property type="component" value="Unassembled WGS sequence"/>
</dbReference>
<dbReference type="PROSITE" id="PS00432">
    <property type="entry name" value="ACTINS_2"/>
    <property type="match status" value="1"/>
</dbReference>
<evidence type="ECO:0000313" key="2">
    <source>
        <dbReference type="EMBL" id="KAJ5076221.1"/>
    </source>
</evidence>
<dbReference type="InterPro" id="IPR004000">
    <property type="entry name" value="Actin"/>
</dbReference>
<dbReference type="PANTHER" id="PTHR11937">
    <property type="entry name" value="ACTIN"/>
    <property type="match status" value="1"/>
</dbReference>
<dbReference type="OrthoDB" id="337660at2759"/>
<reference evidence="2" key="1">
    <citation type="submission" date="2022-10" db="EMBL/GenBank/DDBJ databases">
        <title>Novel sulphate-reducing endosymbionts in the free-living metamonad Anaeramoeba.</title>
        <authorList>
            <person name="Jerlstrom-Hultqvist J."/>
            <person name="Cepicka I."/>
            <person name="Gallot-Lavallee L."/>
            <person name="Salas-Leiva D."/>
            <person name="Curtis B.A."/>
            <person name="Zahonova K."/>
            <person name="Pipaliya S."/>
            <person name="Dacks J."/>
            <person name="Roger A.J."/>
        </authorList>
    </citation>
    <scope>NUCLEOTIDE SEQUENCE</scope>
    <source>
        <strain evidence="2">BMAN</strain>
    </source>
</reference>
<proteinExistence type="inferred from homology"/>
<gene>
    <name evidence="2" type="ORF">M0811_06500</name>
</gene>
<dbReference type="InterPro" id="IPR043129">
    <property type="entry name" value="ATPase_NBD"/>
</dbReference>
<evidence type="ECO:0000313" key="3">
    <source>
        <dbReference type="Proteomes" id="UP001149090"/>
    </source>
</evidence>
<dbReference type="InterPro" id="IPR004001">
    <property type="entry name" value="Actin_CS"/>
</dbReference>
<dbReference type="Gene3D" id="3.30.420.40">
    <property type="match status" value="2"/>
</dbReference>
<accession>A0A9Q0LMF9</accession>
<comment type="caution">
    <text evidence="2">The sequence shown here is derived from an EMBL/GenBank/DDBJ whole genome shotgun (WGS) entry which is preliminary data.</text>
</comment>
<dbReference type="EMBL" id="JAPDFW010000062">
    <property type="protein sequence ID" value="KAJ5076221.1"/>
    <property type="molecule type" value="Genomic_DNA"/>
</dbReference>
<dbReference type="PRINTS" id="PR00190">
    <property type="entry name" value="ACTIN"/>
</dbReference>
<protein>
    <submittedName>
        <fullName evidence="2">Actin epsilon 1</fullName>
    </submittedName>
</protein>
<dbReference type="SMART" id="SM00268">
    <property type="entry name" value="ACTIN"/>
    <property type="match status" value="1"/>
</dbReference>
<dbReference type="FunFam" id="3.30.420.40:FF:000050">
    <property type="entry name" value="Actin, alpha skeletal muscle"/>
    <property type="match status" value="1"/>
</dbReference>
<dbReference type="Pfam" id="PF00022">
    <property type="entry name" value="Actin"/>
    <property type="match status" value="1"/>
</dbReference>
<organism evidence="2 3">
    <name type="scientific">Anaeramoeba ignava</name>
    <name type="common">Anaerobic marine amoeba</name>
    <dbReference type="NCBI Taxonomy" id="1746090"/>
    <lineage>
        <taxon>Eukaryota</taxon>
        <taxon>Metamonada</taxon>
        <taxon>Anaeramoebidae</taxon>
        <taxon>Anaeramoeba</taxon>
    </lineage>
</organism>
<sequence>MKNNWNNILPYLRQSPITVESFQTQIRDFNEPEYDITGIIIDHGSDTFKIGFDNQDTPKSLIKPVIGRNKKLEQDMRSNFMYLEPYIGKEAFNFQKEKNLELCFPFEKGEVQDFDNLEKIYHSIFYKELKIVPEEHPVLLSLPIQIPATHREKICQIMFETFNVPAIYFACQQLLSLISSGKTSGLVVDLGNDLISVVPIHNFSIDFNNSFSQNDFSGSHLTDYLFKMIVDSHHLDSFSKKDAQNIKENFAYVAFDFEEETQLPQDFIQKEIELTDKSKIKIGKERFLCSEPLFDPKMVDKNQIGIHKKIWEMIQKFDIDQQDFYLQNIILTGGSSLFPRIEDRLWKELAKLSLKTNISLTKSKNPIIDSWIGGSLISSREGFQNFWISKEEYDESGPSIHIRKVF</sequence>
<evidence type="ECO:0000256" key="1">
    <source>
        <dbReference type="RuleBase" id="RU000487"/>
    </source>
</evidence>
<dbReference type="AlphaFoldDB" id="A0A9Q0LMF9"/>